<dbReference type="SUPFAM" id="SSF142535">
    <property type="entry name" value="AF0625-like"/>
    <property type="match status" value="1"/>
</dbReference>
<evidence type="ECO:0000256" key="1">
    <source>
        <dbReference type="ARBA" id="ARBA00022723"/>
    </source>
</evidence>
<dbReference type="PANTHER" id="PTHR34667">
    <property type="entry name" value="D-AMINOACYL-TRNA DEACYLASE"/>
    <property type="match status" value="1"/>
</dbReference>
<name>M0BU04_9EURY</name>
<dbReference type="STRING" id="1227488.C477_21830"/>
<comment type="cofactor">
    <cofactor evidence="4">
        <name>Zn(2+)</name>
        <dbReference type="ChEBI" id="CHEBI:29105"/>
    </cofactor>
    <text evidence="4">Binds 2 Zn(2+) ions per subunit.</text>
</comment>
<comment type="function">
    <text evidence="4">D-aminoacyl-tRNA deacylase with broad substrate specificity. By recycling D-aminoacyl-tRNA to D-amino acids and free tRNA molecules, this enzyme counteracts the toxicity associated with the formation of D-aminoacyl-tRNA entities in vivo.</text>
</comment>
<dbReference type="NCBIfam" id="NF011435">
    <property type="entry name" value="PRK14866.1-1"/>
    <property type="match status" value="1"/>
</dbReference>
<dbReference type="GO" id="GO:0051499">
    <property type="term" value="F:D-aminoacyl-tRNA deacylase activity"/>
    <property type="evidence" value="ECO:0007669"/>
    <property type="project" value="UniProtKB-UniRule"/>
</dbReference>
<reference evidence="6 7" key="1">
    <citation type="journal article" date="2014" name="PLoS Genet.">
        <title>Phylogenetically driven sequencing of extremely halophilic archaea reveals strategies for static and dynamic osmo-response.</title>
        <authorList>
            <person name="Becker E.A."/>
            <person name="Seitzer P.M."/>
            <person name="Tritt A."/>
            <person name="Larsen D."/>
            <person name="Krusor M."/>
            <person name="Yao A.I."/>
            <person name="Wu D."/>
            <person name="Madern D."/>
            <person name="Eisen J.A."/>
            <person name="Darling A.E."/>
            <person name="Facciotti M.T."/>
        </authorList>
    </citation>
    <scope>NUCLEOTIDE SEQUENCE [LARGE SCALE GENOMIC DNA]</scope>
    <source>
        <strain evidence="6 7">JCM 13891</strain>
    </source>
</reference>
<organism evidence="6 7">
    <name type="scientific">Haloterrigena salina JCM 13891</name>
    <dbReference type="NCBI Taxonomy" id="1227488"/>
    <lineage>
        <taxon>Archaea</taxon>
        <taxon>Methanobacteriati</taxon>
        <taxon>Methanobacteriota</taxon>
        <taxon>Stenosarchaea group</taxon>
        <taxon>Halobacteria</taxon>
        <taxon>Halobacteriales</taxon>
        <taxon>Natrialbaceae</taxon>
        <taxon>Haloterrigena</taxon>
    </lineage>
</organism>
<keyword evidence="2 4" id="KW-0378">Hydrolase</keyword>
<gene>
    <name evidence="4" type="primary">dtdA</name>
    <name evidence="6" type="ORF">C477_21830</name>
</gene>
<evidence type="ECO:0000256" key="5">
    <source>
        <dbReference type="SAM" id="MobiDB-lite"/>
    </source>
</evidence>
<keyword evidence="1 4" id="KW-0479">Metal-binding</keyword>
<keyword evidence="3 4" id="KW-0862">Zinc</keyword>
<dbReference type="PATRIC" id="fig|1227488.3.peg.4389"/>
<feature type="region of interest" description="Disordered" evidence="5">
    <location>
        <begin position="471"/>
        <end position="507"/>
    </location>
</feature>
<dbReference type="InterPro" id="IPR018033">
    <property type="entry name" value="Deacylase_DtdA_archaea"/>
</dbReference>
<dbReference type="Gene3D" id="3.40.50.10700">
    <property type="entry name" value="AF0625-like"/>
    <property type="match status" value="1"/>
</dbReference>
<proteinExistence type="inferred from homology"/>
<dbReference type="SMR" id="M0BU04"/>
<evidence type="ECO:0000256" key="4">
    <source>
        <dbReference type="HAMAP-Rule" id="MF_00562"/>
    </source>
</evidence>
<dbReference type="HAMAP" id="MF_00562">
    <property type="entry name" value="Deacylase_DtdA"/>
    <property type="match status" value="1"/>
</dbReference>
<sequence length="507" mass="55130">MAADRPSERPSASLFAETVARPDEPDGQKRLTPRVGKTLFEPTGRIPRIRLENADYSSARYRRSRVIAIVESRADRASVHVCDQLRDLADWETLEDGSRPDADGGGTYYRLESAELRSFEDFHLELESPVDAFDCDPDLLVFASRHSGDTGPLLTGHFTGNFGPAEFGGEPDAVADACPNALARLLEAFDEHAPEGYDVGMECTHHGPTAVGCPSLFAELGSDDEQWDDPAGAEAVARAILDLRGVDPHQRRQIVGFGGNHYAPRFERVVRETEWAVGHVAADWALEAMDHPTTHRDVLDAAFAASETEVALVDGEWPVLEETLEDLGYRLVSETWLREVDDRPLESVDAVEADLGRIDDGIRFGDRRADAFDVVDLPAELVAAAQGIDPDRVREIVESNAVAFATENGGSRVGSRAAVPAADEAAARETIVAALAAVLEEKYDDVTVADDAVVAERTAFDPELAREIGVPEGPKFGALADGEPVTVDGETVSPQRVRRQQTDRFPK</sequence>
<dbReference type="EMBL" id="AOIS01000067">
    <property type="protein sequence ID" value="ELZ13144.1"/>
    <property type="molecule type" value="Genomic_DNA"/>
</dbReference>
<accession>M0BU04</accession>
<dbReference type="EC" id="3.1.1.96" evidence="4"/>
<keyword evidence="7" id="KW-1185">Reference proteome</keyword>
<comment type="catalytic activity">
    <reaction evidence="4">
        <text>glycyl-tRNA(Ala) + H2O = tRNA(Ala) + glycine + H(+)</text>
        <dbReference type="Rhea" id="RHEA:53744"/>
        <dbReference type="Rhea" id="RHEA-COMP:9657"/>
        <dbReference type="Rhea" id="RHEA-COMP:13640"/>
        <dbReference type="ChEBI" id="CHEBI:15377"/>
        <dbReference type="ChEBI" id="CHEBI:15378"/>
        <dbReference type="ChEBI" id="CHEBI:57305"/>
        <dbReference type="ChEBI" id="CHEBI:78442"/>
        <dbReference type="ChEBI" id="CHEBI:78522"/>
        <dbReference type="EC" id="3.1.1.96"/>
    </reaction>
</comment>
<dbReference type="GO" id="GO:0008270">
    <property type="term" value="F:zinc ion binding"/>
    <property type="evidence" value="ECO:0007669"/>
    <property type="project" value="UniProtKB-UniRule"/>
</dbReference>
<evidence type="ECO:0000256" key="3">
    <source>
        <dbReference type="ARBA" id="ARBA00022833"/>
    </source>
</evidence>
<dbReference type="PANTHER" id="PTHR34667:SF1">
    <property type="entry name" value="D-AMINOACYL-TRNA DEACYLASE"/>
    <property type="match status" value="1"/>
</dbReference>
<dbReference type="Proteomes" id="UP000011657">
    <property type="component" value="Unassembled WGS sequence"/>
</dbReference>
<protein>
    <recommendedName>
        <fullName evidence="4">D-aminoacyl-tRNA deacylase</fullName>
        <ecNumber evidence="4">3.1.1.96</ecNumber>
    </recommendedName>
</protein>
<comment type="catalytic activity">
    <reaction evidence="4">
        <text>a D-aminoacyl-tRNA + H2O = a tRNA + a D-alpha-amino acid + H(+)</text>
        <dbReference type="Rhea" id="RHEA:13953"/>
        <dbReference type="Rhea" id="RHEA-COMP:10123"/>
        <dbReference type="Rhea" id="RHEA-COMP:10124"/>
        <dbReference type="ChEBI" id="CHEBI:15377"/>
        <dbReference type="ChEBI" id="CHEBI:15378"/>
        <dbReference type="ChEBI" id="CHEBI:59871"/>
        <dbReference type="ChEBI" id="CHEBI:78442"/>
        <dbReference type="ChEBI" id="CHEBI:79333"/>
        <dbReference type="EC" id="3.1.1.96"/>
    </reaction>
</comment>
<dbReference type="eggNOG" id="arCOG00501">
    <property type="taxonomic scope" value="Archaea"/>
</dbReference>
<dbReference type="AlphaFoldDB" id="M0BU04"/>
<comment type="similarity">
    <text evidence="4">Belongs to the DtdA deacylase family.</text>
</comment>
<dbReference type="GO" id="GO:0106026">
    <property type="term" value="F:Gly-tRNA(Ala) deacylase activity"/>
    <property type="evidence" value="ECO:0007669"/>
    <property type="project" value="RHEA"/>
</dbReference>
<feature type="region of interest" description="Disordered" evidence="5">
    <location>
        <begin position="1"/>
        <end position="32"/>
    </location>
</feature>
<feature type="compositionally biased region" description="Basic and acidic residues" evidence="5">
    <location>
        <begin position="20"/>
        <end position="29"/>
    </location>
</feature>
<evidence type="ECO:0000313" key="6">
    <source>
        <dbReference type="EMBL" id="ELZ13144.1"/>
    </source>
</evidence>
<comment type="caution">
    <text evidence="6">The sequence shown here is derived from an EMBL/GenBank/DDBJ whole genome shotgun (WGS) entry which is preliminary data.</text>
</comment>
<dbReference type="InterPro" id="IPR007508">
    <property type="entry name" value="DtdA"/>
</dbReference>
<dbReference type="Gene3D" id="3.40.630.50">
    <property type="entry name" value="AF0625-like"/>
    <property type="match status" value="1"/>
</dbReference>
<dbReference type="eggNOG" id="arCOG01616">
    <property type="taxonomic scope" value="Archaea"/>
</dbReference>
<dbReference type="Pfam" id="PF04414">
    <property type="entry name" value="tRNA_deacylase"/>
    <property type="match status" value="1"/>
</dbReference>
<evidence type="ECO:0000313" key="7">
    <source>
        <dbReference type="Proteomes" id="UP000011657"/>
    </source>
</evidence>
<evidence type="ECO:0000256" key="2">
    <source>
        <dbReference type="ARBA" id="ARBA00022801"/>
    </source>
</evidence>
<dbReference type="GO" id="GO:0019478">
    <property type="term" value="P:D-amino acid catabolic process"/>
    <property type="evidence" value="ECO:0007669"/>
    <property type="project" value="UniProtKB-UniRule"/>
</dbReference>
<comment type="subunit">
    <text evidence="4">Monomer.</text>
</comment>